<dbReference type="CDD" id="cd16841">
    <property type="entry name" value="RraA_family"/>
    <property type="match status" value="1"/>
</dbReference>
<name>A0AAQ4CV97_9CREN</name>
<gene>
    <name evidence="1" type="ORF">SACC_27450</name>
</gene>
<dbReference type="Proteomes" id="UP001319921">
    <property type="component" value="Chromosome"/>
</dbReference>
<organism evidence="1 2">
    <name type="scientific">Saccharolobus caldissimus</name>
    <dbReference type="NCBI Taxonomy" id="1702097"/>
    <lineage>
        <taxon>Archaea</taxon>
        <taxon>Thermoproteota</taxon>
        <taxon>Thermoprotei</taxon>
        <taxon>Sulfolobales</taxon>
        <taxon>Sulfolobaceae</taxon>
        <taxon>Saccharolobus</taxon>
    </lineage>
</organism>
<keyword evidence="2" id="KW-1185">Reference proteome</keyword>
<reference evidence="1 2" key="1">
    <citation type="journal article" date="2022" name="Microbiol. Resour. Announc.">
        <title>Complete Genome Sequence of the Hyperthermophilic and Acidophilic Archaeon Saccharolobus caldissimus Strain HS-3T.</title>
        <authorList>
            <person name="Sakai H.D."/>
            <person name="Kurosawa N."/>
        </authorList>
    </citation>
    <scope>NUCLEOTIDE SEQUENCE [LARGE SCALE GENOMIC DNA]</scope>
    <source>
        <strain evidence="1 2">JCM32116</strain>
    </source>
</reference>
<dbReference type="InterPro" id="IPR005493">
    <property type="entry name" value="RraA/RraA-like"/>
</dbReference>
<dbReference type="KEGG" id="scas:SACC_27450"/>
<dbReference type="InterPro" id="IPR036704">
    <property type="entry name" value="RraA/RraA-like_sf"/>
</dbReference>
<dbReference type="EMBL" id="AP025226">
    <property type="protein sequence ID" value="BDB99728.1"/>
    <property type="molecule type" value="Genomic_DNA"/>
</dbReference>
<proteinExistence type="predicted"/>
<evidence type="ECO:0000313" key="2">
    <source>
        <dbReference type="Proteomes" id="UP001319921"/>
    </source>
</evidence>
<dbReference type="Gene3D" id="3.50.30.40">
    <property type="entry name" value="Ribonuclease E inhibitor RraA/RraA-like"/>
    <property type="match status" value="1"/>
</dbReference>
<protein>
    <recommendedName>
        <fullName evidence="3">RraA family protein</fullName>
    </recommendedName>
</protein>
<dbReference type="PANTHER" id="PTHR33254:SF4">
    <property type="entry name" value="4-HYDROXY-4-METHYL-2-OXOGLUTARATE ALDOLASE 3-RELATED"/>
    <property type="match status" value="1"/>
</dbReference>
<dbReference type="SUPFAM" id="SSF89562">
    <property type="entry name" value="RraA-like"/>
    <property type="match status" value="1"/>
</dbReference>
<sequence length="216" mass="24458">MAYDFRELEKILYSAVISDILDDLGYRNHVMNQCIKPLKNDMVILGRAFPILVKEVKEYDVNEPYKVMLEAISNIKNNDVVVIVSESKNTAVWGELFSNAAKVRGSRGVIIDGYNRDTQKILKLEFPVFSCGTLPLDSKGRAEAVCYNCNVKSGQAEIKAGDLIFADIDGVVVIPKEIEDEVIRRALEKVSKENVVRDEILKGKSPIEIWRKYRVF</sequence>
<accession>A0AAQ4CV97</accession>
<dbReference type="RefSeq" id="WP_229570193.1">
    <property type="nucleotide sequence ID" value="NZ_AP025226.1"/>
</dbReference>
<dbReference type="PANTHER" id="PTHR33254">
    <property type="entry name" value="4-HYDROXY-4-METHYL-2-OXOGLUTARATE ALDOLASE 3-RELATED"/>
    <property type="match status" value="1"/>
</dbReference>
<dbReference type="GeneID" id="68867466"/>
<evidence type="ECO:0000313" key="1">
    <source>
        <dbReference type="EMBL" id="BDB99728.1"/>
    </source>
</evidence>
<dbReference type="Pfam" id="PF03737">
    <property type="entry name" value="RraA-like"/>
    <property type="match status" value="1"/>
</dbReference>
<evidence type="ECO:0008006" key="3">
    <source>
        <dbReference type="Google" id="ProtNLM"/>
    </source>
</evidence>
<dbReference type="AlphaFoldDB" id="A0AAQ4CV97"/>